<dbReference type="InterPro" id="IPR000160">
    <property type="entry name" value="GGDEF_dom"/>
</dbReference>
<comment type="caution">
    <text evidence="3">The sequence shown here is derived from an EMBL/GenBank/DDBJ whole genome shotgun (WGS) entry which is preliminary data.</text>
</comment>
<keyword evidence="4" id="KW-1185">Reference proteome</keyword>
<proteinExistence type="predicted"/>
<feature type="transmembrane region" description="Helical" evidence="1">
    <location>
        <begin position="60"/>
        <end position="79"/>
    </location>
</feature>
<dbReference type="InterPro" id="IPR043128">
    <property type="entry name" value="Rev_trsase/Diguanyl_cyclase"/>
</dbReference>
<dbReference type="SUPFAM" id="SSF55073">
    <property type="entry name" value="Nucleotide cyclase"/>
    <property type="match status" value="1"/>
</dbReference>
<dbReference type="PANTHER" id="PTHR44757">
    <property type="entry name" value="DIGUANYLATE CYCLASE DGCP"/>
    <property type="match status" value="1"/>
</dbReference>
<protein>
    <recommendedName>
        <fullName evidence="2">GGDEF domain-containing protein</fullName>
    </recommendedName>
</protein>
<organism evidence="3 4">
    <name type="scientific">Paractinoplanes toevensis</name>
    <dbReference type="NCBI Taxonomy" id="571911"/>
    <lineage>
        <taxon>Bacteria</taxon>
        <taxon>Bacillati</taxon>
        <taxon>Actinomycetota</taxon>
        <taxon>Actinomycetes</taxon>
        <taxon>Micromonosporales</taxon>
        <taxon>Micromonosporaceae</taxon>
        <taxon>Paractinoplanes</taxon>
    </lineage>
</organism>
<dbReference type="InterPro" id="IPR052155">
    <property type="entry name" value="Biofilm_reg_signaling"/>
</dbReference>
<dbReference type="AlphaFoldDB" id="A0A920BQC0"/>
<dbReference type="EMBL" id="BOQN01000133">
    <property type="protein sequence ID" value="GIM97063.1"/>
    <property type="molecule type" value="Genomic_DNA"/>
</dbReference>
<feature type="transmembrane region" description="Helical" evidence="1">
    <location>
        <begin position="94"/>
        <end position="111"/>
    </location>
</feature>
<reference evidence="3 4" key="1">
    <citation type="submission" date="2021-03" db="EMBL/GenBank/DDBJ databases">
        <title>Whole genome shotgun sequence of Actinoplanes toevensis NBRC 105298.</title>
        <authorList>
            <person name="Komaki H."/>
            <person name="Tamura T."/>
        </authorList>
    </citation>
    <scope>NUCLEOTIDE SEQUENCE [LARGE SCALE GENOMIC DNA]</scope>
    <source>
        <strain evidence="3 4">NBRC 105298</strain>
    </source>
</reference>
<keyword evidence="1" id="KW-0472">Membrane</keyword>
<dbReference type="Proteomes" id="UP000677082">
    <property type="component" value="Unassembled WGS sequence"/>
</dbReference>
<keyword evidence="1" id="KW-1133">Transmembrane helix</keyword>
<dbReference type="SMART" id="SM00267">
    <property type="entry name" value="GGDEF"/>
    <property type="match status" value="1"/>
</dbReference>
<evidence type="ECO:0000313" key="3">
    <source>
        <dbReference type="EMBL" id="GIM97063.1"/>
    </source>
</evidence>
<dbReference type="PROSITE" id="PS50887">
    <property type="entry name" value="GGDEF"/>
    <property type="match status" value="1"/>
</dbReference>
<evidence type="ECO:0000256" key="1">
    <source>
        <dbReference type="SAM" id="Phobius"/>
    </source>
</evidence>
<sequence length="496" mass="53028">MRRVPAPAVPIFATLTGSVSVFAPGTTAAHVAYLIGFGGVVLCAWLGLRTISGPSRGAFRLVAAALSVWLTGDVLYDLLDRFAGPVGDVSPSDLLWLSGYPLLMAAMVKLVRLRAPGRLRDGMLDAAAMTTVVAWLFWQFLILPAAESQDLSTGTIVGALYPFGDVMFFAGTAILVFAPGATRGSARYLVSALILTVIGDVSISLLPVLFENLSRSGQADRFDGLLLLANSLLAAAIVRQDAARIAEPDRGSAAQRLHPARVVFLGIALVVMPTVTGLYSFHTTLSRVSLLVSIALLTTFILMRFVFVVREQEHMKIALAHRAEHDQLTGLANRTTLHTQLELELLRPSGFGPLVLYLDLDGFKQINDRYGHAAGDLILVEFARRLTSTIRPADTAARFGGDEFVVLTTAVQDEAGARQLAARLRALADEPVAWRGETLRFGVSVGLAAWGPLDRPSADGLFAAADAAMYAEKTARKQAAARYAASMSENSPLNGT</sequence>
<feature type="transmembrane region" description="Helical" evidence="1">
    <location>
        <begin position="155"/>
        <end position="177"/>
    </location>
</feature>
<dbReference type="RefSeq" id="WP_213012713.1">
    <property type="nucleotide sequence ID" value="NZ_BOQN01000133.1"/>
</dbReference>
<evidence type="ECO:0000313" key="4">
    <source>
        <dbReference type="Proteomes" id="UP000677082"/>
    </source>
</evidence>
<dbReference type="Pfam" id="PF00990">
    <property type="entry name" value="GGDEF"/>
    <property type="match status" value="1"/>
</dbReference>
<feature type="transmembrane region" description="Helical" evidence="1">
    <location>
        <begin position="288"/>
        <end position="307"/>
    </location>
</feature>
<dbReference type="CDD" id="cd01949">
    <property type="entry name" value="GGDEF"/>
    <property type="match status" value="1"/>
</dbReference>
<accession>A0A920BQC0</accession>
<evidence type="ECO:0000259" key="2">
    <source>
        <dbReference type="PROSITE" id="PS50887"/>
    </source>
</evidence>
<dbReference type="NCBIfam" id="TIGR00254">
    <property type="entry name" value="GGDEF"/>
    <property type="match status" value="1"/>
</dbReference>
<feature type="transmembrane region" description="Helical" evidence="1">
    <location>
        <begin position="30"/>
        <end position="48"/>
    </location>
</feature>
<dbReference type="Gene3D" id="3.30.70.270">
    <property type="match status" value="1"/>
</dbReference>
<feature type="transmembrane region" description="Helical" evidence="1">
    <location>
        <begin position="260"/>
        <end position="282"/>
    </location>
</feature>
<dbReference type="PANTHER" id="PTHR44757:SF2">
    <property type="entry name" value="BIOFILM ARCHITECTURE MAINTENANCE PROTEIN MBAA"/>
    <property type="match status" value="1"/>
</dbReference>
<name>A0A920BQC0_9ACTN</name>
<feature type="transmembrane region" description="Helical" evidence="1">
    <location>
        <begin position="189"/>
        <end position="210"/>
    </location>
</feature>
<dbReference type="InterPro" id="IPR029787">
    <property type="entry name" value="Nucleotide_cyclase"/>
</dbReference>
<keyword evidence="1" id="KW-0812">Transmembrane</keyword>
<feature type="domain" description="GGDEF" evidence="2">
    <location>
        <begin position="351"/>
        <end position="485"/>
    </location>
</feature>
<feature type="transmembrane region" description="Helical" evidence="1">
    <location>
        <begin position="123"/>
        <end position="143"/>
    </location>
</feature>
<gene>
    <name evidence="3" type="ORF">Ato02nite_088560</name>
</gene>